<dbReference type="Gene3D" id="3.30.300.30">
    <property type="match status" value="1"/>
</dbReference>
<dbReference type="Proteomes" id="UP000037784">
    <property type="component" value="Unassembled WGS sequence"/>
</dbReference>
<dbReference type="InParanoid" id="A0A0N0RFQ1"/>
<comment type="caution">
    <text evidence="4">The sequence shown here is derived from an EMBL/GenBank/DDBJ whole genome shotgun (WGS) entry which is preliminary data.</text>
</comment>
<dbReference type="Pfam" id="PF13193">
    <property type="entry name" value="AMP-binding_C"/>
    <property type="match status" value="1"/>
</dbReference>
<dbReference type="GO" id="GO:0031956">
    <property type="term" value="F:medium-chain fatty acid-CoA ligase activity"/>
    <property type="evidence" value="ECO:0007669"/>
    <property type="project" value="TreeGrafter"/>
</dbReference>
<proteinExistence type="inferred from homology"/>
<dbReference type="PANTHER" id="PTHR43201:SF32">
    <property type="entry name" value="2-SUCCINYLBENZOATE--COA LIGASE, CHLOROPLASTIC_PEROXISOMAL"/>
    <property type="match status" value="1"/>
</dbReference>
<dbReference type="SUPFAM" id="SSF56801">
    <property type="entry name" value="Acetyl-CoA synthetase-like"/>
    <property type="match status" value="1"/>
</dbReference>
<dbReference type="EMBL" id="BBZA01000126">
    <property type="protein sequence ID" value="GAP63227.1"/>
    <property type="molecule type" value="Genomic_DNA"/>
</dbReference>
<feature type="domain" description="AMP-binding enzyme C-terminal" evidence="3">
    <location>
        <begin position="31"/>
        <end position="106"/>
    </location>
</feature>
<keyword evidence="5" id="KW-1185">Reference proteome</keyword>
<dbReference type="FunFam" id="3.30.300.30:FF:000008">
    <property type="entry name" value="2,3-dihydroxybenzoate-AMP ligase"/>
    <property type="match status" value="1"/>
</dbReference>
<reference evidence="4 5" key="1">
    <citation type="journal article" date="2015" name="Genome Announc.">
        <title>Draft Genome Sequence of a Heterotrophic Facultative Anaerobic Thermophilic Bacterium, Ardenticatena maritima Strain 110ST.</title>
        <authorList>
            <person name="Kawaichi S."/>
            <person name="Yoshida T."/>
            <person name="Sako Y."/>
            <person name="Nakamura R."/>
        </authorList>
    </citation>
    <scope>NUCLEOTIDE SEQUENCE [LARGE SCALE GENOMIC DNA]</scope>
    <source>
        <strain evidence="4 5">110S</strain>
    </source>
</reference>
<dbReference type="GO" id="GO:0006631">
    <property type="term" value="P:fatty acid metabolic process"/>
    <property type="evidence" value="ECO:0007669"/>
    <property type="project" value="TreeGrafter"/>
</dbReference>
<reference evidence="5" key="2">
    <citation type="submission" date="2015-08" db="EMBL/GenBank/DDBJ databases">
        <title>Draft Genome Sequence of a Heterotrophic Facultative Anaerobic Bacterium Ardenticatena maritima Strain 110S.</title>
        <authorList>
            <person name="Kawaichi S."/>
            <person name="Yoshida T."/>
            <person name="Sako Y."/>
            <person name="Nakamura R."/>
        </authorList>
    </citation>
    <scope>NUCLEOTIDE SEQUENCE [LARGE SCALE GENOMIC DNA]</scope>
    <source>
        <strain evidence="5">110S</strain>
    </source>
</reference>
<dbReference type="AlphaFoldDB" id="A0A0N0RFQ1"/>
<sequence>MGYLDEVGRLWMMQRRTDLIVSGGENVYPSEVEGVLLRHPAVAAVCVVGVPDAEWGEAVTAVIQLHPEASATPEEIRAFCRDHLAGYKCPKHVLFVDALPLTASGKIARQAVKERLAGGAWRENRMG</sequence>
<evidence type="ECO:0000313" key="4">
    <source>
        <dbReference type="EMBL" id="GAP63227.1"/>
    </source>
</evidence>
<accession>A0A0N0RFQ1</accession>
<evidence type="ECO:0000256" key="2">
    <source>
        <dbReference type="ARBA" id="ARBA00022598"/>
    </source>
</evidence>
<evidence type="ECO:0000259" key="3">
    <source>
        <dbReference type="Pfam" id="PF13193"/>
    </source>
</evidence>
<keyword evidence="2" id="KW-0436">Ligase</keyword>
<name>A0A0N0RFQ1_9CHLR</name>
<protein>
    <recommendedName>
        <fullName evidence="3">AMP-binding enzyme C-terminal domain-containing protein</fullName>
    </recommendedName>
</protein>
<organism evidence="4 5">
    <name type="scientific">Ardenticatena maritima</name>
    <dbReference type="NCBI Taxonomy" id="872965"/>
    <lineage>
        <taxon>Bacteria</taxon>
        <taxon>Bacillati</taxon>
        <taxon>Chloroflexota</taxon>
        <taxon>Ardenticatenia</taxon>
        <taxon>Ardenticatenales</taxon>
        <taxon>Ardenticatenaceae</taxon>
        <taxon>Ardenticatena</taxon>
    </lineage>
</organism>
<dbReference type="InterPro" id="IPR045851">
    <property type="entry name" value="AMP-bd_C_sf"/>
</dbReference>
<comment type="similarity">
    <text evidence="1">Belongs to the ATP-dependent AMP-binding enzyme family.</text>
</comment>
<evidence type="ECO:0000313" key="5">
    <source>
        <dbReference type="Proteomes" id="UP000037784"/>
    </source>
</evidence>
<gene>
    <name evidence="4" type="ORF">ARMA_1650</name>
</gene>
<evidence type="ECO:0000256" key="1">
    <source>
        <dbReference type="ARBA" id="ARBA00006432"/>
    </source>
</evidence>
<dbReference type="PANTHER" id="PTHR43201">
    <property type="entry name" value="ACYL-COA SYNTHETASE"/>
    <property type="match status" value="1"/>
</dbReference>
<dbReference type="InterPro" id="IPR025110">
    <property type="entry name" value="AMP-bd_C"/>
</dbReference>